<reference evidence="1 2" key="2">
    <citation type="submission" date="2007-08" db="EMBL/GenBank/DDBJ databases">
        <authorList>
            <person name="Fulton L."/>
            <person name="Clifton S."/>
            <person name="Fulton B."/>
            <person name="Xu J."/>
            <person name="Minx P."/>
            <person name="Pepin K.H."/>
            <person name="Johnson M."/>
            <person name="Thiruvilangam P."/>
            <person name="Bhonagiri V."/>
            <person name="Nash W.E."/>
            <person name="Wang C."/>
            <person name="Mardis E.R."/>
            <person name="Wilson R.K."/>
        </authorList>
    </citation>
    <scope>NUCLEOTIDE SEQUENCE [LARGE SCALE GENOMIC DNA]</scope>
    <source>
        <strain evidence="1 2">DSM 753</strain>
    </source>
</reference>
<dbReference type="EMBL" id="ABCB02000021">
    <property type="protein sequence ID" value="EDO59461.1"/>
    <property type="molecule type" value="Genomic_DNA"/>
</dbReference>
<name>A7VY33_9FIRM</name>
<proteinExistence type="predicted"/>
<accession>A7VY33</accession>
<evidence type="ECO:0000313" key="1">
    <source>
        <dbReference type="EMBL" id="EDO59461.1"/>
    </source>
</evidence>
<dbReference type="Proteomes" id="UP000003490">
    <property type="component" value="Unassembled WGS sequence"/>
</dbReference>
<sequence length="46" mass="5533">MIQKKGNSTQFKQSSLPKNQLNIFHKNYFLCLHFDDFSLFNICHEK</sequence>
<comment type="caution">
    <text evidence="1">The sequence shown here is derived from an EMBL/GenBank/DDBJ whole genome shotgun (WGS) entry which is preliminary data.</text>
</comment>
<dbReference type="AlphaFoldDB" id="A7VY33"/>
<protein>
    <submittedName>
        <fullName evidence="1">Uncharacterized protein</fullName>
    </submittedName>
</protein>
<reference evidence="1 2" key="1">
    <citation type="submission" date="2007-08" db="EMBL/GenBank/DDBJ databases">
        <title>Draft genome sequence of Clostridium leptum (DSM 753).</title>
        <authorList>
            <person name="Sudarsanam P."/>
            <person name="Ley R."/>
            <person name="Guruge J."/>
            <person name="Turnbaugh P.J."/>
            <person name="Mahowald M."/>
            <person name="Liep D."/>
            <person name="Gordon J."/>
        </authorList>
    </citation>
    <scope>NUCLEOTIDE SEQUENCE [LARGE SCALE GENOMIC DNA]</scope>
    <source>
        <strain evidence="1 2">DSM 753</strain>
    </source>
</reference>
<dbReference type="HOGENOM" id="CLU_3182092_0_0_9"/>
<gene>
    <name evidence="1" type="ORF">CLOLEP_03509</name>
</gene>
<evidence type="ECO:0000313" key="2">
    <source>
        <dbReference type="Proteomes" id="UP000003490"/>
    </source>
</evidence>
<organism evidence="1 2">
    <name type="scientific">[Clostridium] leptum DSM 753</name>
    <dbReference type="NCBI Taxonomy" id="428125"/>
    <lineage>
        <taxon>Bacteria</taxon>
        <taxon>Bacillati</taxon>
        <taxon>Bacillota</taxon>
        <taxon>Clostridia</taxon>
        <taxon>Eubacteriales</taxon>
        <taxon>Oscillospiraceae</taxon>
        <taxon>Oscillospiraceae incertae sedis</taxon>
    </lineage>
</organism>